<feature type="region of interest" description="Disordered" evidence="2">
    <location>
        <begin position="100"/>
        <end position="122"/>
    </location>
</feature>
<dbReference type="SMART" id="SM00066">
    <property type="entry name" value="GAL4"/>
    <property type="match status" value="1"/>
</dbReference>
<evidence type="ECO:0000256" key="2">
    <source>
        <dbReference type="SAM" id="MobiDB-lite"/>
    </source>
</evidence>
<gene>
    <name evidence="4" type="ORF">N8I77_005013</name>
</gene>
<dbReference type="Pfam" id="PF00172">
    <property type="entry name" value="Zn_clus"/>
    <property type="match status" value="1"/>
</dbReference>
<dbReference type="AlphaFoldDB" id="A0AAD9SNR0"/>
<feature type="region of interest" description="Disordered" evidence="2">
    <location>
        <begin position="248"/>
        <end position="311"/>
    </location>
</feature>
<feature type="region of interest" description="Disordered" evidence="2">
    <location>
        <begin position="508"/>
        <end position="530"/>
    </location>
</feature>
<evidence type="ECO:0000256" key="1">
    <source>
        <dbReference type="ARBA" id="ARBA00023242"/>
    </source>
</evidence>
<sequence length="582" mass="62913">MSPHGMPQHPIVLRRACDRCHSQKLSCQRHDNGSCERCVKANTTCTSSPSQRNRGARSQSSSNTSLRANNRRNGHASVGKPGRALSMLNTEIERAGGDMRLPDAVANNNNNSNNNNGDGSFDDAMRELLSTPAVERGPGFQHFQDVGADVDSGSAADTLDNSQMDGVVSHDSGRDESVDVDWNMSTASAFSISDFDFQSSLGLGLLQTSPTTPESLHASPNLNNTDQNRYCVLQSLSGTMTPSTTTTIAVSGGSSSSKVAGFFDNYPSRNMRGLTTTSTSKSQRQSPSRSQSQRQEQQYQHRPRTTAQTDGQWLQKLVEINVRLFNHANQVTNQPPSTATINTTASSDGQSPATPNDFDETVVLSMLFLQALRNLHSTSSIRELPTAHITAALSKTPPVLDPGTTLIICSCYIRVLELFIERLQAIRDTLLCGGSSSPIGVPTPAATDGAAPAPPAPPLPLLTLPTLAACSCPMDDYPVLKVRMTLVLVEEILDVMSALMLPIIRGPSSASPASGGGLWEKEEEEEERRRAMPWRRSGAAILSQPSQVPQVSLQALSTREEAAYQIIRDIRRDLKTSRRFVV</sequence>
<dbReference type="CDD" id="cd00067">
    <property type="entry name" value="GAL4"/>
    <property type="match status" value="1"/>
</dbReference>
<dbReference type="EMBL" id="JAUJFL010000002">
    <property type="protein sequence ID" value="KAK2611684.1"/>
    <property type="molecule type" value="Genomic_DNA"/>
</dbReference>
<feature type="domain" description="Zn(2)-C6 fungal-type" evidence="3">
    <location>
        <begin position="16"/>
        <end position="47"/>
    </location>
</feature>
<dbReference type="SUPFAM" id="SSF57701">
    <property type="entry name" value="Zn2/Cys6 DNA-binding domain"/>
    <property type="match status" value="1"/>
</dbReference>
<dbReference type="PROSITE" id="PS00463">
    <property type="entry name" value="ZN2_CY6_FUNGAL_1"/>
    <property type="match status" value="1"/>
</dbReference>
<feature type="compositionally biased region" description="Low complexity" evidence="2">
    <location>
        <begin position="275"/>
        <end position="300"/>
    </location>
</feature>
<dbReference type="GO" id="GO:0000981">
    <property type="term" value="F:DNA-binding transcription factor activity, RNA polymerase II-specific"/>
    <property type="evidence" value="ECO:0007669"/>
    <property type="project" value="InterPro"/>
</dbReference>
<dbReference type="Proteomes" id="UP001265746">
    <property type="component" value="Unassembled WGS sequence"/>
</dbReference>
<feature type="region of interest" description="Disordered" evidence="2">
    <location>
        <begin position="329"/>
        <end position="354"/>
    </location>
</feature>
<proteinExistence type="predicted"/>
<comment type="caution">
    <text evidence="4">The sequence shown here is derived from an EMBL/GenBank/DDBJ whole genome shotgun (WGS) entry which is preliminary data.</text>
</comment>
<organism evidence="4 5">
    <name type="scientific">Phomopsis amygdali</name>
    <name type="common">Fusicoccum amygdali</name>
    <dbReference type="NCBI Taxonomy" id="1214568"/>
    <lineage>
        <taxon>Eukaryota</taxon>
        <taxon>Fungi</taxon>
        <taxon>Dikarya</taxon>
        <taxon>Ascomycota</taxon>
        <taxon>Pezizomycotina</taxon>
        <taxon>Sordariomycetes</taxon>
        <taxon>Sordariomycetidae</taxon>
        <taxon>Diaporthales</taxon>
        <taxon>Diaporthaceae</taxon>
        <taxon>Diaporthe</taxon>
    </lineage>
</organism>
<dbReference type="InterPro" id="IPR001138">
    <property type="entry name" value="Zn2Cys6_DnaBD"/>
</dbReference>
<feature type="compositionally biased region" description="Polar residues" evidence="2">
    <location>
        <begin position="43"/>
        <end position="68"/>
    </location>
</feature>
<dbReference type="GO" id="GO:0008270">
    <property type="term" value="F:zinc ion binding"/>
    <property type="evidence" value="ECO:0007669"/>
    <property type="project" value="InterPro"/>
</dbReference>
<feature type="compositionally biased region" description="Low complexity" evidence="2">
    <location>
        <begin position="248"/>
        <end position="257"/>
    </location>
</feature>
<dbReference type="PROSITE" id="PS50048">
    <property type="entry name" value="ZN2_CY6_FUNGAL_2"/>
    <property type="match status" value="1"/>
</dbReference>
<feature type="compositionally biased region" description="Low complexity" evidence="2">
    <location>
        <begin position="107"/>
        <end position="116"/>
    </location>
</feature>
<keyword evidence="1" id="KW-0539">Nucleus</keyword>
<protein>
    <recommendedName>
        <fullName evidence="3">Zn(2)-C6 fungal-type domain-containing protein</fullName>
    </recommendedName>
</protein>
<feature type="region of interest" description="Disordered" evidence="2">
    <location>
        <begin position="43"/>
        <end position="85"/>
    </location>
</feature>
<evidence type="ECO:0000313" key="5">
    <source>
        <dbReference type="Proteomes" id="UP001265746"/>
    </source>
</evidence>
<name>A0AAD9SNR0_PHOAM</name>
<keyword evidence="5" id="KW-1185">Reference proteome</keyword>
<dbReference type="EMBL" id="JAUJFL010000002">
    <property type="protein sequence ID" value="KAK2611685.1"/>
    <property type="molecule type" value="Genomic_DNA"/>
</dbReference>
<dbReference type="Gene3D" id="4.10.240.10">
    <property type="entry name" value="Zn(2)-C6 fungal-type DNA-binding domain"/>
    <property type="match status" value="1"/>
</dbReference>
<reference evidence="4" key="1">
    <citation type="submission" date="2023-06" db="EMBL/GenBank/DDBJ databases">
        <authorList>
            <person name="Noh H."/>
        </authorList>
    </citation>
    <scope>NUCLEOTIDE SEQUENCE</scope>
    <source>
        <strain evidence="4">DUCC20226</strain>
    </source>
</reference>
<evidence type="ECO:0000313" key="4">
    <source>
        <dbReference type="EMBL" id="KAK2611684.1"/>
    </source>
</evidence>
<evidence type="ECO:0000259" key="3">
    <source>
        <dbReference type="PROSITE" id="PS50048"/>
    </source>
</evidence>
<dbReference type="InterPro" id="IPR036864">
    <property type="entry name" value="Zn2-C6_fun-type_DNA-bd_sf"/>
</dbReference>
<accession>A0AAD9SNR0</accession>